<keyword evidence="3" id="KW-1185">Reference proteome</keyword>
<dbReference type="PANTHER" id="PTHR43685:SF2">
    <property type="entry name" value="GLYCOSYLTRANSFERASE 2-LIKE DOMAIN-CONTAINING PROTEIN"/>
    <property type="match status" value="1"/>
</dbReference>
<dbReference type="GO" id="GO:0016740">
    <property type="term" value="F:transferase activity"/>
    <property type="evidence" value="ECO:0007669"/>
    <property type="project" value="UniProtKB-KW"/>
</dbReference>
<accession>F2N8L6</accession>
<dbReference type="Pfam" id="PF00535">
    <property type="entry name" value="Glycos_transf_2"/>
    <property type="match status" value="1"/>
</dbReference>
<dbReference type="InterPro" id="IPR029044">
    <property type="entry name" value="Nucleotide-diphossugar_trans"/>
</dbReference>
<sequence>MAHRASKRPSVSVIMAVHDARVHLCRAVESVLAADAVAVQVVIVDCASNDGTAALAARMAERDIRIDAIRIDVPDPASGLDRGLKIARGTYCMVMGQDDWFASHGLTRLRMLAETSDLELCVPELSVDIIRTSGERTSIKRRVDAPASKSAGEFHRRMSAMIESGVFDSVRGKLLRRDRVEELGLSLAELSGDLDFMVAYVESLERVGFASGSCYHLTLHARPPQGSAASRYPRCLRDHELLLGLAGKWEMLDNREFMTAVHRRYLSGIIACIEQTCASGARLCAPERNARIRYMLEERATRESILALHDRNRDFGFMYVPLARSNVSACCMGVRLVSFMRSSRLPLAPVLRDANVAWESALCAIGEGSPDGCKSYLEGDRA</sequence>
<dbReference type="InterPro" id="IPR001173">
    <property type="entry name" value="Glyco_trans_2-like"/>
</dbReference>
<dbReference type="PANTHER" id="PTHR43685">
    <property type="entry name" value="GLYCOSYLTRANSFERASE"/>
    <property type="match status" value="1"/>
</dbReference>
<dbReference type="SUPFAM" id="SSF53448">
    <property type="entry name" value="Nucleotide-diphospho-sugar transferases"/>
    <property type="match status" value="1"/>
</dbReference>
<dbReference type="InterPro" id="IPR050834">
    <property type="entry name" value="Glycosyltransf_2"/>
</dbReference>
<dbReference type="HOGENOM" id="CLU_723024_0_0_11"/>
<gene>
    <name evidence="2" type="ordered locus">Corgl_1298</name>
</gene>
<dbReference type="KEGG" id="cgo:Corgl_1298"/>
<dbReference type="EMBL" id="CP002628">
    <property type="protein sequence ID" value="AEB07399.1"/>
    <property type="molecule type" value="Genomic_DNA"/>
</dbReference>
<feature type="domain" description="Glycosyltransferase 2-like" evidence="1">
    <location>
        <begin position="12"/>
        <end position="177"/>
    </location>
</feature>
<dbReference type="Gene3D" id="3.90.550.10">
    <property type="entry name" value="Spore Coat Polysaccharide Biosynthesis Protein SpsA, Chain A"/>
    <property type="match status" value="1"/>
</dbReference>
<dbReference type="CDD" id="cd00761">
    <property type="entry name" value="Glyco_tranf_GTA_type"/>
    <property type="match status" value="1"/>
</dbReference>
<reference evidence="3" key="1">
    <citation type="journal article" date="2013" name="Stand. Genomic Sci.">
        <title>Complete genome sequence of Coriobacterium glomerans type strain (PW2(T)) from the midgut of Pyrrhocoris apterus L. (red soldier bug).</title>
        <authorList>
            <person name="Stackebrandt E."/>
            <person name="Zeytun A."/>
            <person name="Lapidus A."/>
            <person name="Nolan M."/>
            <person name="Lucas S."/>
            <person name="Hammon N."/>
            <person name="Deshpande S."/>
            <person name="Cheng J.F."/>
            <person name="Tapia R."/>
            <person name="Goodwin L.A."/>
            <person name="Pitluck S."/>
            <person name="Liolios K."/>
            <person name="Pagani I."/>
            <person name="Ivanova N."/>
            <person name="Mavromatis K."/>
            <person name="Mikhailova N."/>
            <person name="Huntemann M."/>
            <person name="Pati A."/>
            <person name="Chen A."/>
            <person name="Palaniappan K."/>
            <person name="Chang Y.J."/>
            <person name="Land M."/>
            <person name="Hauser L."/>
            <person name="Rohde M."/>
            <person name="Pukall R."/>
            <person name="Goker M."/>
            <person name="Detter J.C."/>
            <person name="Woyke T."/>
            <person name="Bristow J."/>
            <person name="Eisen J.A."/>
            <person name="Markowitz V."/>
            <person name="Hugenholtz P."/>
            <person name="Kyrpides N.C."/>
            <person name="Klenk H.P."/>
        </authorList>
    </citation>
    <scope>NUCLEOTIDE SEQUENCE</scope>
    <source>
        <strain evidence="3">ATCC 49209 / DSM 20642 / JCM 10262 / PW2</strain>
    </source>
</reference>
<evidence type="ECO:0000259" key="1">
    <source>
        <dbReference type="Pfam" id="PF00535"/>
    </source>
</evidence>
<name>F2N8L6_CORGP</name>
<protein>
    <submittedName>
        <fullName evidence="2">Glycosyl transferase family 2</fullName>
    </submittedName>
</protein>
<evidence type="ECO:0000313" key="2">
    <source>
        <dbReference type="EMBL" id="AEB07399.1"/>
    </source>
</evidence>
<dbReference type="eggNOG" id="COG0463">
    <property type="taxonomic scope" value="Bacteria"/>
</dbReference>
<evidence type="ECO:0000313" key="3">
    <source>
        <dbReference type="Proteomes" id="UP000006851"/>
    </source>
</evidence>
<dbReference type="STRING" id="700015.Corgl_1298"/>
<keyword evidence="2" id="KW-0808">Transferase</keyword>
<dbReference type="Proteomes" id="UP000006851">
    <property type="component" value="Chromosome"/>
</dbReference>
<proteinExistence type="predicted"/>
<dbReference type="AlphaFoldDB" id="F2N8L6"/>
<organism evidence="2 3">
    <name type="scientific">Coriobacterium glomerans (strain ATCC 49209 / DSM 20642 / JCM 10262 / PW2)</name>
    <dbReference type="NCBI Taxonomy" id="700015"/>
    <lineage>
        <taxon>Bacteria</taxon>
        <taxon>Bacillati</taxon>
        <taxon>Actinomycetota</taxon>
        <taxon>Coriobacteriia</taxon>
        <taxon>Coriobacteriales</taxon>
        <taxon>Coriobacteriaceae</taxon>
        <taxon>Coriobacterium</taxon>
    </lineage>
</organism>